<name>A0A1G6Q6L5_NIADE</name>
<evidence type="ECO:0000313" key="2">
    <source>
        <dbReference type="EMBL" id="SDC87983.1"/>
    </source>
</evidence>
<keyword evidence="3" id="KW-1185">Reference proteome</keyword>
<dbReference type="OrthoDB" id="9806565at2"/>
<dbReference type="STRING" id="1285928.SAMN04487894_104298"/>
<organism evidence="2 3">
    <name type="scientific">Niabella drilacis (strain DSM 25811 / CCM 8410 / CCUG 62505 / LMG 26954 / E90)</name>
    <dbReference type="NCBI Taxonomy" id="1285928"/>
    <lineage>
        <taxon>Bacteria</taxon>
        <taxon>Pseudomonadati</taxon>
        <taxon>Bacteroidota</taxon>
        <taxon>Chitinophagia</taxon>
        <taxon>Chitinophagales</taxon>
        <taxon>Chitinophagaceae</taxon>
        <taxon>Niabella</taxon>
    </lineage>
</organism>
<sequence>MQMEQTDVLVIGAGPAGTVAGAIVNKAGYKVKVVEKMKFPRFVIGESLLPRCMEALEEAGLLDSVLKMGFQRKTGAKFVRDGVICDYSFSDQFTDGWNHAYQVTRADFDKALADGLEAQGVPVEYETTVTAIRFNEDGSSVTTLTDGNGNEKQIEARFIIDGSGYGRVIPRLFGLDKPSNLAPRKALFVHTNDVNRQMDDEPDRITVIVHKPDVWVWVIPFATGVTSVGFVGDPAFFEKYTGTPEEQLRAAIADEPYIAERMKGVEYLWEPKILQSWSSTTEKFYGNGFVLTGNVTEFLDPVFSSGVTLATVSSQIAGKLVVRHLKGEPVDWDKDYTEVMMQGVNTFRSYVMGWYDTTLHTIFFAKDQNPDIKKMICSVLAGYVWDTSNPYVKEHDTALHKLAKTIRLRDSIEYINNGFKDNG</sequence>
<dbReference type="Pfam" id="PF01494">
    <property type="entry name" value="FAD_binding_3"/>
    <property type="match status" value="1"/>
</dbReference>
<dbReference type="Proteomes" id="UP000198757">
    <property type="component" value="Unassembled WGS sequence"/>
</dbReference>
<dbReference type="Gene3D" id="3.50.50.60">
    <property type="entry name" value="FAD/NAD(P)-binding domain"/>
    <property type="match status" value="1"/>
</dbReference>
<gene>
    <name evidence="2" type="ORF">SAMN04487894_104298</name>
</gene>
<dbReference type="InterPro" id="IPR002938">
    <property type="entry name" value="FAD-bd"/>
</dbReference>
<dbReference type="InterPro" id="IPR050816">
    <property type="entry name" value="Flavin-dep_Halogenase_NPB"/>
</dbReference>
<accession>A0A1G6Q6L5</accession>
<dbReference type="AlphaFoldDB" id="A0A1G6Q6L5"/>
<dbReference type="EMBL" id="FMZO01000004">
    <property type="protein sequence ID" value="SDC87983.1"/>
    <property type="molecule type" value="Genomic_DNA"/>
</dbReference>
<dbReference type="InterPro" id="IPR036188">
    <property type="entry name" value="FAD/NAD-bd_sf"/>
</dbReference>
<evidence type="ECO:0000313" key="3">
    <source>
        <dbReference type="Proteomes" id="UP000198757"/>
    </source>
</evidence>
<dbReference type="PANTHER" id="PTHR43747">
    <property type="entry name" value="FAD-BINDING PROTEIN"/>
    <property type="match status" value="1"/>
</dbReference>
<dbReference type="GO" id="GO:0071949">
    <property type="term" value="F:FAD binding"/>
    <property type="evidence" value="ECO:0007669"/>
    <property type="project" value="InterPro"/>
</dbReference>
<proteinExistence type="predicted"/>
<dbReference type="SUPFAM" id="SSF51905">
    <property type="entry name" value="FAD/NAD(P)-binding domain"/>
    <property type="match status" value="1"/>
</dbReference>
<reference evidence="3" key="1">
    <citation type="submission" date="2016-10" db="EMBL/GenBank/DDBJ databases">
        <authorList>
            <person name="Varghese N."/>
            <person name="Submissions S."/>
        </authorList>
    </citation>
    <scope>NUCLEOTIDE SEQUENCE [LARGE SCALE GENOMIC DNA]</scope>
    <source>
        <strain evidence="3">DSM 25811 / CCM 8410 / LMG 26954 / E90</strain>
    </source>
</reference>
<protein>
    <submittedName>
        <fullName evidence="2">Dehydrogenase (Flavoprotein)</fullName>
    </submittedName>
</protein>
<evidence type="ECO:0000259" key="1">
    <source>
        <dbReference type="Pfam" id="PF01494"/>
    </source>
</evidence>
<dbReference type="PANTHER" id="PTHR43747:SF1">
    <property type="entry name" value="SLR1998 PROTEIN"/>
    <property type="match status" value="1"/>
</dbReference>
<dbReference type="RefSeq" id="WP_090389907.1">
    <property type="nucleotide sequence ID" value="NZ_FMZO01000004.1"/>
</dbReference>
<feature type="domain" description="FAD-binding" evidence="1">
    <location>
        <begin position="5"/>
        <end position="223"/>
    </location>
</feature>